<organism evidence="1 2">
    <name type="scientific">Mesorhizobium ventifaucium</name>
    <dbReference type="NCBI Taxonomy" id="666020"/>
    <lineage>
        <taxon>Bacteria</taxon>
        <taxon>Pseudomonadati</taxon>
        <taxon>Pseudomonadota</taxon>
        <taxon>Alphaproteobacteria</taxon>
        <taxon>Hyphomicrobiales</taxon>
        <taxon>Phyllobacteriaceae</taxon>
        <taxon>Mesorhizobium</taxon>
    </lineage>
</organism>
<comment type="caution">
    <text evidence="1">The sequence shown here is derived from an EMBL/GenBank/DDBJ whole genome shotgun (WGS) entry which is preliminary data.</text>
</comment>
<gene>
    <name evidence="1" type="ORF">MES4922_250011</name>
</gene>
<accession>A0ABN8JSS5</accession>
<evidence type="ECO:0000313" key="1">
    <source>
        <dbReference type="EMBL" id="CAH2400513.1"/>
    </source>
</evidence>
<reference evidence="1" key="1">
    <citation type="submission" date="2022-03" db="EMBL/GenBank/DDBJ databases">
        <authorList>
            <person name="Brunel B."/>
        </authorList>
    </citation>
    <scope>NUCLEOTIDE SEQUENCE</scope>
    <source>
        <strain evidence="1">STM4922sample</strain>
    </source>
</reference>
<sequence length="228" mass="24029">MTMLLSAHSVALHAARTSAQFAAVISALDTDLNSAIARKAELEKAEDKAIFGDGDLAEVRAALAECNSEIGLYEKAIGLADERRIEAARNEAAVDVVALGKDAKAKANALGGHLHRVYELIEEMRGELFKVDALSISLGAANGSLEAAGRRDLMVNVTSVRRQAMSGPRAAVPNRASRKALQADKMLLSFLTLGGVLDRRAAVGNPVGEAAEIKGIEHHAAFHTGRGD</sequence>
<name>A0ABN8JSS5_9HYPH</name>
<dbReference type="EMBL" id="CAKXZS010000018">
    <property type="protein sequence ID" value="CAH2400513.1"/>
    <property type="molecule type" value="Genomic_DNA"/>
</dbReference>
<keyword evidence="2" id="KW-1185">Reference proteome</keyword>
<proteinExistence type="predicted"/>
<dbReference type="Proteomes" id="UP001152604">
    <property type="component" value="Unassembled WGS sequence"/>
</dbReference>
<evidence type="ECO:0000313" key="2">
    <source>
        <dbReference type="Proteomes" id="UP001152604"/>
    </source>
</evidence>
<protein>
    <submittedName>
        <fullName evidence="1">Uncharacterized protein</fullName>
    </submittedName>
</protein>